<keyword evidence="5" id="KW-0694">RNA-binding</keyword>
<protein>
    <recommendedName>
        <fullName evidence="8">PUM-HD domain-containing protein</fullName>
    </recommendedName>
</protein>
<dbReference type="InterPro" id="IPR001313">
    <property type="entry name" value="Pumilio_RNA-bd_rpt"/>
</dbReference>
<dbReference type="InterPro" id="IPR016024">
    <property type="entry name" value="ARM-type_fold"/>
</dbReference>
<feature type="repeat" description="Pumilio" evidence="6">
    <location>
        <begin position="743"/>
        <end position="778"/>
    </location>
</feature>
<evidence type="ECO:0000259" key="8">
    <source>
        <dbReference type="PROSITE" id="PS50303"/>
    </source>
</evidence>
<dbReference type="Pfam" id="PF07990">
    <property type="entry name" value="NABP"/>
    <property type="match status" value="1"/>
</dbReference>
<dbReference type="PANTHER" id="PTHR12537:SF12">
    <property type="entry name" value="MATERNAL PROTEIN PUMILIO"/>
    <property type="match status" value="1"/>
</dbReference>
<evidence type="ECO:0000256" key="1">
    <source>
        <dbReference type="ARBA" id="ARBA00004496"/>
    </source>
</evidence>
<gene>
    <name evidence="9" type="ORF">V6N11_045593</name>
</gene>
<accession>A0ABR2Q1E8</accession>
<dbReference type="SUPFAM" id="SSF48371">
    <property type="entry name" value="ARM repeat"/>
    <property type="match status" value="1"/>
</dbReference>
<feature type="repeat" description="Pumilio" evidence="6">
    <location>
        <begin position="924"/>
        <end position="959"/>
    </location>
</feature>
<feature type="repeat" description="Pumilio" evidence="6">
    <location>
        <begin position="815"/>
        <end position="850"/>
    </location>
</feature>
<dbReference type="Gene3D" id="1.25.10.10">
    <property type="entry name" value="Leucine-rich Repeat Variant"/>
    <property type="match status" value="1"/>
</dbReference>
<dbReference type="InterPro" id="IPR011989">
    <property type="entry name" value="ARM-like"/>
</dbReference>
<comment type="subcellular location">
    <subcellularLocation>
        <location evidence="1">Cytoplasm</location>
    </subcellularLocation>
</comment>
<evidence type="ECO:0000256" key="6">
    <source>
        <dbReference type="PROSITE-ProRule" id="PRU00317"/>
    </source>
</evidence>
<feature type="repeat" description="Pumilio" evidence="6">
    <location>
        <begin position="779"/>
        <end position="814"/>
    </location>
</feature>
<dbReference type="InterPro" id="IPR012940">
    <property type="entry name" value="NABP"/>
</dbReference>
<evidence type="ECO:0000256" key="4">
    <source>
        <dbReference type="ARBA" id="ARBA00022845"/>
    </source>
</evidence>
<name>A0ABR2Q1E8_9ROSI</name>
<comment type="caution">
    <text evidence="9">The sequence shown here is derived from an EMBL/GenBank/DDBJ whole genome shotgun (WGS) entry which is preliminary data.</text>
</comment>
<sequence>MFHLGELGSTQNGEDLDHGYGGDYSSSGRGGHVDRHVHKVSASKCRRFRTGTVSSLQLVAAAACFLHVQGVLIVKQVIDKFCRFWDGYWHQQVVGHERDLNIFRSGSAPPTVEGSLSAVGGLFSNPDFRDINGITGVGSNSSNNGMSEDEIRSHPAYLSYYYSHENINPRLPPPLLSKEDWRVAQRFQASGSSLGSIGDWRKKKFDEGGDSSSLFSMQPGLSAQQGKNDFLELRNVNARNFTRKMSADWLDKGSDSLVGLSGSGLGARRKSFADILQDGLDRPATLSGHLSRPASRNAFSEMLDEASITDSRPPDFFNGPESMESLPAGLAHPGMVGIQSHGKTTSNSFASAVGSSLSSTTPEQHLVGRSPGSGLPPVGSKISHTEKKNIIGSNVQNERSTAVPELAEIAATLSGLSLSKTRNVDRSAHMRFHSQADLDNQLDFSLNMPNGHNQSVQQQFIDQSNAEKLPFSSNYVDLARKRGISPNINASKISSDGQVSLPRRTSSSADLYAKVHSELGSSERSDVGHSNVNLSNTDFISHLPGTYSVNQKLNSVIVSPNVNHLNAGSSGDRTSLNRAGIQGSDLSPLIDPRYIQYLQKTSQYGTHAAAISSSLPAGNYAGTLQGDLNGLQKAYLEAILAEQKQQYELSLLAKASGRNHGYYGNPSYGLGMPFTGSPLENSVLPTIGSGSIQNDRNARFNSMMRNSIGGWHSDISNNVNGRYISSLLEEFKNNKTRSFELLDIIDHVVEFSTDQYGSRFIQQKLETATEEEKNKIFPEIIPHARALMTDVFGNYVIQKFFEHGTESQRAELAGHLTGHVLALSLQMYGCRVIQKALEVVDVDQQTRMVAELDGSVMKCVRDQNGNHVIQKSIECVPQDRIQFIISAFYGQVVALSTHPYGCRVIQRVLEHCNDVKTQEIIMEEIMQSVCTLAQDQYGNYVIQHVLEHGKPQERSAIIRKLAGQIVKMSLQKFASNVVEKCLTFGGPEERQILVNEMLGSTDENEPLQAMMKDQFGNYVVQKVLETCDDQNLELILSRIKVHLNALKRYTYGKHIVSRVEKLIATGERRIGLLSSLASS</sequence>
<feature type="repeat" description="Pumilio" evidence="6">
    <location>
        <begin position="887"/>
        <end position="923"/>
    </location>
</feature>
<keyword evidence="4" id="KW-0810">Translation regulation</keyword>
<feature type="compositionally biased region" description="Low complexity" evidence="7">
    <location>
        <begin position="349"/>
        <end position="359"/>
    </location>
</feature>
<keyword evidence="10" id="KW-1185">Reference proteome</keyword>
<reference evidence="9 10" key="1">
    <citation type="journal article" date="2024" name="G3 (Bethesda)">
        <title>Genome assembly of Hibiscus sabdariffa L. provides insights into metabolisms of medicinal natural products.</title>
        <authorList>
            <person name="Kim T."/>
        </authorList>
    </citation>
    <scope>NUCLEOTIDE SEQUENCE [LARGE SCALE GENOMIC DNA]</scope>
    <source>
        <strain evidence="9">TK-2024</strain>
        <tissue evidence="9">Old leaves</tissue>
    </source>
</reference>
<dbReference type="PANTHER" id="PTHR12537">
    <property type="entry name" value="RNA BINDING PROTEIN PUMILIO-RELATED"/>
    <property type="match status" value="1"/>
</dbReference>
<feature type="domain" description="PUM-HD" evidence="8">
    <location>
        <begin position="723"/>
        <end position="1063"/>
    </location>
</feature>
<dbReference type="InterPro" id="IPR033133">
    <property type="entry name" value="PUM-HD"/>
</dbReference>
<dbReference type="Proteomes" id="UP001396334">
    <property type="component" value="Unassembled WGS sequence"/>
</dbReference>
<keyword evidence="2" id="KW-0963">Cytoplasm</keyword>
<evidence type="ECO:0000256" key="3">
    <source>
        <dbReference type="ARBA" id="ARBA00022737"/>
    </source>
</evidence>
<dbReference type="InterPro" id="IPR033712">
    <property type="entry name" value="Pumilio_RNA-bd"/>
</dbReference>
<feature type="repeat" description="Pumilio" evidence="6">
    <location>
        <begin position="851"/>
        <end position="886"/>
    </location>
</feature>
<dbReference type="PROSITE" id="PS50303">
    <property type="entry name" value="PUM_HD"/>
    <property type="match status" value="1"/>
</dbReference>
<keyword evidence="3" id="KW-0677">Repeat</keyword>
<feature type="repeat" description="Pumilio" evidence="6">
    <location>
        <begin position="960"/>
        <end position="995"/>
    </location>
</feature>
<organism evidence="9 10">
    <name type="scientific">Hibiscus sabdariffa</name>
    <name type="common">roselle</name>
    <dbReference type="NCBI Taxonomy" id="183260"/>
    <lineage>
        <taxon>Eukaryota</taxon>
        <taxon>Viridiplantae</taxon>
        <taxon>Streptophyta</taxon>
        <taxon>Embryophyta</taxon>
        <taxon>Tracheophyta</taxon>
        <taxon>Spermatophyta</taxon>
        <taxon>Magnoliopsida</taxon>
        <taxon>eudicotyledons</taxon>
        <taxon>Gunneridae</taxon>
        <taxon>Pentapetalae</taxon>
        <taxon>rosids</taxon>
        <taxon>malvids</taxon>
        <taxon>Malvales</taxon>
        <taxon>Malvaceae</taxon>
        <taxon>Malvoideae</taxon>
        <taxon>Hibiscus</taxon>
    </lineage>
</organism>
<evidence type="ECO:0000256" key="2">
    <source>
        <dbReference type="ARBA" id="ARBA00022490"/>
    </source>
</evidence>
<dbReference type="PROSITE" id="PS50302">
    <property type="entry name" value="PUM"/>
    <property type="match status" value="8"/>
</dbReference>
<evidence type="ECO:0000256" key="5">
    <source>
        <dbReference type="ARBA" id="ARBA00022884"/>
    </source>
</evidence>
<dbReference type="SMART" id="SM00025">
    <property type="entry name" value="Pumilio"/>
    <property type="match status" value="8"/>
</dbReference>
<dbReference type="Pfam" id="PF00806">
    <property type="entry name" value="PUF"/>
    <property type="match status" value="8"/>
</dbReference>
<proteinExistence type="predicted"/>
<dbReference type="EMBL" id="JBBPBN010000047">
    <property type="protein sequence ID" value="KAK8994508.1"/>
    <property type="molecule type" value="Genomic_DNA"/>
</dbReference>
<evidence type="ECO:0000313" key="9">
    <source>
        <dbReference type="EMBL" id="KAK8994508.1"/>
    </source>
</evidence>
<dbReference type="CDD" id="cd07920">
    <property type="entry name" value="Pumilio"/>
    <property type="match status" value="1"/>
</dbReference>
<feature type="region of interest" description="Disordered" evidence="7">
    <location>
        <begin position="1"/>
        <end position="21"/>
    </location>
</feature>
<evidence type="ECO:0000256" key="7">
    <source>
        <dbReference type="SAM" id="MobiDB-lite"/>
    </source>
</evidence>
<feature type="repeat" description="Pumilio" evidence="6">
    <location>
        <begin position="996"/>
        <end position="1037"/>
    </location>
</feature>
<feature type="region of interest" description="Disordered" evidence="7">
    <location>
        <begin position="349"/>
        <end position="381"/>
    </location>
</feature>
<evidence type="ECO:0000313" key="10">
    <source>
        <dbReference type="Proteomes" id="UP001396334"/>
    </source>
</evidence>